<keyword evidence="2 7" id="KW-0813">Transport</keyword>
<evidence type="ECO:0000313" key="10">
    <source>
        <dbReference type="EMBL" id="NYE70800.1"/>
    </source>
</evidence>
<accession>A0A7Y9LBM5</accession>
<keyword evidence="5 7" id="KW-1133">Transmembrane helix</keyword>
<dbReference type="AlphaFoldDB" id="A0A7Y9LBM5"/>
<comment type="similarity">
    <text evidence="7">Belongs to the binding-protein-dependent transport system permease family.</text>
</comment>
<evidence type="ECO:0000256" key="3">
    <source>
        <dbReference type="ARBA" id="ARBA00022475"/>
    </source>
</evidence>
<feature type="domain" description="ABC transmembrane type-1" evidence="9">
    <location>
        <begin position="94"/>
        <end position="311"/>
    </location>
</feature>
<evidence type="ECO:0000256" key="8">
    <source>
        <dbReference type="SAM" id="MobiDB-lite"/>
    </source>
</evidence>
<name>A0A7Y9LBM5_9ACTN</name>
<comment type="subcellular location">
    <subcellularLocation>
        <location evidence="1 7">Cell membrane</location>
        <topology evidence="1 7">Multi-pass membrane protein</topology>
    </subcellularLocation>
</comment>
<feature type="transmembrane region" description="Helical" evidence="7">
    <location>
        <begin position="240"/>
        <end position="260"/>
    </location>
</feature>
<comment type="caution">
    <text evidence="10">The sequence shown here is derived from an EMBL/GenBank/DDBJ whole genome shotgun (WGS) entry which is preliminary data.</text>
</comment>
<keyword evidence="6 7" id="KW-0472">Membrane</keyword>
<organism evidence="10 11">
    <name type="scientific">Microlunatus parietis</name>
    <dbReference type="NCBI Taxonomy" id="682979"/>
    <lineage>
        <taxon>Bacteria</taxon>
        <taxon>Bacillati</taxon>
        <taxon>Actinomycetota</taxon>
        <taxon>Actinomycetes</taxon>
        <taxon>Propionibacteriales</taxon>
        <taxon>Propionibacteriaceae</taxon>
        <taxon>Microlunatus</taxon>
    </lineage>
</organism>
<keyword evidence="11" id="KW-1185">Reference proteome</keyword>
<dbReference type="RefSeq" id="WP_179750531.1">
    <property type="nucleotide sequence ID" value="NZ_JACCBU010000001.1"/>
</dbReference>
<evidence type="ECO:0000313" key="11">
    <source>
        <dbReference type="Proteomes" id="UP000569914"/>
    </source>
</evidence>
<evidence type="ECO:0000256" key="2">
    <source>
        <dbReference type="ARBA" id="ARBA00022448"/>
    </source>
</evidence>
<feature type="transmembrane region" description="Helical" evidence="7">
    <location>
        <begin position="98"/>
        <end position="122"/>
    </location>
</feature>
<dbReference type="InterPro" id="IPR000515">
    <property type="entry name" value="MetI-like"/>
</dbReference>
<sequence length="325" mass="36213">MAVLPSQPGLDLPARPGGKQSKASFRRGMRHSRMLLLMCLPAIAFFTVFAYAPMPGAWIAFTNFNYRDGIFGSPFVGLRNFEFLIKSGQLWLLTKNTILYNLAFIIIGNILQITLAIMLNEIRSRYFKKVSQAMMFLPYFVSVVLIGVIAFNLLNYETGTVNTLIVQAGGDPLKLYSMAGVWPFIIIMAHVWQSTGYGSIVYFAAIMGLDQSMFEAAAIDGASAWQRIVHIILPSLKPTFFILLLFSLGGIMHGNFGLFWNLVGNNAQLYASTDIIETAVYRMLLSQNNFTSSTAVGLYQSLFGFVLILVVNGIMRRINPDYALF</sequence>
<reference evidence="10 11" key="1">
    <citation type="submission" date="2020-07" db="EMBL/GenBank/DDBJ databases">
        <title>Sequencing the genomes of 1000 actinobacteria strains.</title>
        <authorList>
            <person name="Klenk H.-P."/>
        </authorList>
    </citation>
    <scope>NUCLEOTIDE SEQUENCE [LARGE SCALE GENOMIC DNA]</scope>
    <source>
        <strain evidence="10 11">DSM 22083</strain>
    </source>
</reference>
<evidence type="ECO:0000256" key="7">
    <source>
        <dbReference type="RuleBase" id="RU363032"/>
    </source>
</evidence>
<feature type="region of interest" description="Disordered" evidence="8">
    <location>
        <begin position="1"/>
        <end position="23"/>
    </location>
</feature>
<dbReference type="SUPFAM" id="SSF161098">
    <property type="entry name" value="MetI-like"/>
    <property type="match status" value="1"/>
</dbReference>
<feature type="transmembrane region" description="Helical" evidence="7">
    <location>
        <begin position="296"/>
        <end position="315"/>
    </location>
</feature>
<protein>
    <submittedName>
        <fullName evidence="10">Putative aldouronate transport system permease protein</fullName>
    </submittedName>
</protein>
<dbReference type="InterPro" id="IPR051393">
    <property type="entry name" value="ABC_transporter_permease"/>
</dbReference>
<feature type="transmembrane region" description="Helical" evidence="7">
    <location>
        <begin position="134"/>
        <end position="154"/>
    </location>
</feature>
<evidence type="ECO:0000259" key="9">
    <source>
        <dbReference type="PROSITE" id="PS50928"/>
    </source>
</evidence>
<dbReference type="PANTHER" id="PTHR30193:SF44">
    <property type="entry name" value="LACTOSE TRANSPORT SYSTEM PERMEASE PROTEIN LACF"/>
    <property type="match status" value="1"/>
</dbReference>
<dbReference type="Pfam" id="PF00528">
    <property type="entry name" value="BPD_transp_1"/>
    <property type="match status" value="1"/>
</dbReference>
<dbReference type="CDD" id="cd06261">
    <property type="entry name" value="TM_PBP2"/>
    <property type="match status" value="1"/>
</dbReference>
<dbReference type="InterPro" id="IPR035906">
    <property type="entry name" value="MetI-like_sf"/>
</dbReference>
<keyword evidence="4 7" id="KW-0812">Transmembrane</keyword>
<dbReference type="PROSITE" id="PS50928">
    <property type="entry name" value="ABC_TM1"/>
    <property type="match status" value="1"/>
</dbReference>
<dbReference type="PANTHER" id="PTHR30193">
    <property type="entry name" value="ABC TRANSPORTER PERMEASE PROTEIN"/>
    <property type="match status" value="1"/>
</dbReference>
<dbReference type="GO" id="GO:0055085">
    <property type="term" value="P:transmembrane transport"/>
    <property type="evidence" value="ECO:0007669"/>
    <property type="project" value="InterPro"/>
</dbReference>
<feature type="transmembrane region" description="Helical" evidence="7">
    <location>
        <begin position="181"/>
        <end position="205"/>
    </location>
</feature>
<keyword evidence="3" id="KW-1003">Cell membrane</keyword>
<evidence type="ECO:0000256" key="5">
    <source>
        <dbReference type="ARBA" id="ARBA00022989"/>
    </source>
</evidence>
<dbReference type="Proteomes" id="UP000569914">
    <property type="component" value="Unassembled WGS sequence"/>
</dbReference>
<evidence type="ECO:0000256" key="6">
    <source>
        <dbReference type="ARBA" id="ARBA00023136"/>
    </source>
</evidence>
<dbReference type="GO" id="GO:0005886">
    <property type="term" value="C:plasma membrane"/>
    <property type="evidence" value="ECO:0007669"/>
    <property type="project" value="UniProtKB-SubCell"/>
</dbReference>
<evidence type="ECO:0000256" key="4">
    <source>
        <dbReference type="ARBA" id="ARBA00022692"/>
    </source>
</evidence>
<dbReference type="EMBL" id="JACCBU010000001">
    <property type="protein sequence ID" value="NYE70800.1"/>
    <property type="molecule type" value="Genomic_DNA"/>
</dbReference>
<evidence type="ECO:0000256" key="1">
    <source>
        <dbReference type="ARBA" id="ARBA00004651"/>
    </source>
</evidence>
<proteinExistence type="inferred from homology"/>
<dbReference type="Gene3D" id="1.10.3720.10">
    <property type="entry name" value="MetI-like"/>
    <property type="match status" value="1"/>
</dbReference>
<feature type="transmembrane region" description="Helical" evidence="7">
    <location>
        <begin position="34"/>
        <end position="54"/>
    </location>
</feature>
<gene>
    <name evidence="10" type="ORF">BKA15_002129</name>
</gene>